<dbReference type="Proteomes" id="UP000266723">
    <property type="component" value="Unassembled WGS sequence"/>
</dbReference>
<accession>A0ABQ7EXM5</accession>
<organism evidence="1 2">
    <name type="scientific">Brassica cretica</name>
    <name type="common">Mustard</name>
    <dbReference type="NCBI Taxonomy" id="69181"/>
    <lineage>
        <taxon>Eukaryota</taxon>
        <taxon>Viridiplantae</taxon>
        <taxon>Streptophyta</taxon>
        <taxon>Embryophyta</taxon>
        <taxon>Tracheophyta</taxon>
        <taxon>Spermatophyta</taxon>
        <taxon>Magnoliopsida</taxon>
        <taxon>eudicotyledons</taxon>
        <taxon>Gunneridae</taxon>
        <taxon>Pentapetalae</taxon>
        <taxon>rosids</taxon>
        <taxon>malvids</taxon>
        <taxon>Brassicales</taxon>
        <taxon>Brassicaceae</taxon>
        <taxon>Brassiceae</taxon>
        <taxon>Brassica</taxon>
    </lineage>
</organism>
<name>A0ABQ7EXM5_BRACR</name>
<gene>
    <name evidence="1" type="ORF">DY000_02046028</name>
</gene>
<sequence length="112" mass="12478">MRRRRVLTILMYSGKRREKFEPQLAIRLSSALSRPQPQLASRTARVPDPTFATRPIPARVSDQLQSARVQLAVSTHPTIKAFPISSCPARVRSCSYCSSRFILLGGPVSTII</sequence>
<dbReference type="EMBL" id="QGKV02000297">
    <property type="protein sequence ID" value="KAF3608428.1"/>
    <property type="molecule type" value="Genomic_DNA"/>
</dbReference>
<evidence type="ECO:0000313" key="2">
    <source>
        <dbReference type="Proteomes" id="UP000266723"/>
    </source>
</evidence>
<evidence type="ECO:0000313" key="1">
    <source>
        <dbReference type="EMBL" id="KAF3608428.1"/>
    </source>
</evidence>
<proteinExistence type="predicted"/>
<comment type="caution">
    <text evidence="1">The sequence shown here is derived from an EMBL/GenBank/DDBJ whole genome shotgun (WGS) entry which is preliminary data.</text>
</comment>
<keyword evidence="2" id="KW-1185">Reference proteome</keyword>
<protein>
    <submittedName>
        <fullName evidence="1">Uncharacterized protein</fullName>
    </submittedName>
</protein>
<reference evidence="1 2" key="1">
    <citation type="journal article" date="2020" name="BMC Genomics">
        <title>Intraspecific diversification of the crop wild relative Brassica cretica Lam. using demographic model selection.</title>
        <authorList>
            <person name="Kioukis A."/>
            <person name="Michalopoulou V.A."/>
            <person name="Briers L."/>
            <person name="Pirintsos S."/>
            <person name="Studholme D.J."/>
            <person name="Pavlidis P."/>
            <person name="Sarris P.F."/>
        </authorList>
    </citation>
    <scope>NUCLEOTIDE SEQUENCE [LARGE SCALE GENOMIC DNA]</scope>
    <source>
        <strain evidence="2">cv. PFS-1207/04</strain>
    </source>
</reference>